<dbReference type="InterPro" id="IPR003597">
    <property type="entry name" value="Ig_C1-set"/>
</dbReference>
<proteinExistence type="predicted"/>
<evidence type="ECO:0000256" key="7">
    <source>
        <dbReference type="ARBA" id="ARBA00023180"/>
    </source>
</evidence>
<feature type="transmembrane region" description="Helical" evidence="8">
    <location>
        <begin position="177"/>
        <end position="198"/>
    </location>
</feature>
<dbReference type="Proteomes" id="UP000290572">
    <property type="component" value="Unassembled WGS sequence"/>
</dbReference>
<keyword evidence="6" id="KW-1015">Disulfide bond</keyword>
<dbReference type="Gene3D" id="2.60.40.10">
    <property type="entry name" value="Immunoglobulins"/>
    <property type="match status" value="1"/>
</dbReference>
<dbReference type="Gene3D" id="1.10.1450.10">
    <property type="entry name" value="Tetraspanin"/>
    <property type="match status" value="1"/>
</dbReference>
<dbReference type="PROSITE" id="PS50835">
    <property type="entry name" value="IG_LIKE"/>
    <property type="match status" value="1"/>
</dbReference>
<dbReference type="InterPro" id="IPR014745">
    <property type="entry name" value="MHC_II_a/b_N"/>
</dbReference>
<evidence type="ECO:0000256" key="1">
    <source>
        <dbReference type="ARBA" id="ARBA00004141"/>
    </source>
</evidence>
<dbReference type="InterPro" id="IPR008952">
    <property type="entry name" value="Tetraspanin_EC2_sf"/>
</dbReference>
<accession>A0A498L1B3</accession>
<dbReference type="Gene3D" id="3.10.320.10">
    <property type="entry name" value="Class II Histocompatibility Antigen, M Beta Chain, Chain B, domain 1"/>
    <property type="match status" value="1"/>
</dbReference>
<keyword evidence="11" id="KW-1185">Reference proteome</keyword>
<feature type="transmembrane region" description="Helical" evidence="8">
    <location>
        <begin position="205"/>
        <end position="227"/>
    </location>
</feature>
<dbReference type="InterPro" id="IPR036179">
    <property type="entry name" value="Ig-like_dom_sf"/>
</dbReference>
<evidence type="ECO:0000313" key="10">
    <source>
        <dbReference type="EMBL" id="RXN02212.1"/>
    </source>
</evidence>
<dbReference type="SMART" id="SM00921">
    <property type="entry name" value="MHC_II_beta"/>
    <property type="match status" value="1"/>
</dbReference>
<dbReference type="EMBL" id="QBIY01013623">
    <property type="protein sequence ID" value="RXN02212.1"/>
    <property type="molecule type" value="Genomic_DNA"/>
</dbReference>
<dbReference type="InterPro" id="IPR018499">
    <property type="entry name" value="Tetraspanin/Peripherin"/>
</dbReference>
<evidence type="ECO:0000256" key="5">
    <source>
        <dbReference type="ARBA" id="ARBA00023136"/>
    </source>
</evidence>
<feature type="domain" description="Ig-like" evidence="9">
    <location>
        <begin position="74"/>
        <end position="156"/>
    </location>
</feature>
<keyword evidence="7" id="KW-0325">Glycoprotein</keyword>
<evidence type="ECO:0000256" key="4">
    <source>
        <dbReference type="ARBA" id="ARBA00022989"/>
    </source>
</evidence>
<dbReference type="Pfam" id="PF00969">
    <property type="entry name" value="MHC_II_beta"/>
    <property type="match status" value="1"/>
</dbReference>
<dbReference type="STRING" id="84645.A0A498L1B3"/>
<keyword evidence="5 8" id="KW-0472">Membrane</keyword>
<evidence type="ECO:0000259" key="9">
    <source>
        <dbReference type="PROSITE" id="PS50835"/>
    </source>
</evidence>
<dbReference type="SUPFAM" id="SSF54452">
    <property type="entry name" value="MHC antigen-recognition domain"/>
    <property type="match status" value="1"/>
</dbReference>
<dbReference type="InterPro" id="IPR050160">
    <property type="entry name" value="MHC/Immunoglobulin"/>
</dbReference>
<name>A0A498L1B3_LABRO</name>
<reference evidence="10 11" key="1">
    <citation type="submission" date="2018-03" db="EMBL/GenBank/DDBJ databases">
        <title>Draft genome sequence of Rohu Carp (Labeo rohita).</title>
        <authorList>
            <person name="Das P."/>
            <person name="Kushwaha B."/>
            <person name="Joshi C.G."/>
            <person name="Kumar D."/>
            <person name="Nagpure N.S."/>
            <person name="Sahoo L."/>
            <person name="Das S.P."/>
            <person name="Bit A."/>
            <person name="Patnaik S."/>
            <person name="Meher P.K."/>
            <person name="Jayasankar P."/>
            <person name="Koringa P.G."/>
            <person name="Patel N.V."/>
            <person name="Hinsu A.T."/>
            <person name="Kumar R."/>
            <person name="Pandey M."/>
            <person name="Agarwal S."/>
            <person name="Srivastava S."/>
            <person name="Singh M."/>
            <person name="Iquebal M.A."/>
            <person name="Jaiswal S."/>
            <person name="Angadi U.B."/>
            <person name="Kumar N."/>
            <person name="Raza M."/>
            <person name="Shah T.M."/>
            <person name="Rai A."/>
            <person name="Jena J.K."/>
        </authorList>
    </citation>
    <scope>NUCLEOTIDE SEQUENCE [LARGE SCALE GENOMIC DNA]</scope>
    <source>
        <strain evidence="10">DASCIFA01</strain>
        <tissue evidence="10">Testis</tissue>
    </source>
</reference>
<evidence type="ECO:0000256" key="2">
    <source>
        <dbReference type="ARBA" id="ARBA00004479"/>
    </source>
</evidence>
<evidence type="ECO:0000256" key="6">
    <source>
        <dbReference type="ARBA" id="ARBA00023157"/>
    </source>
</evidence>
<dbReference type="SUPFAM" id="SSF48652">
    <property type="entry name" value="Tetraspanin"/>
    <property type="match status" value="1"/>
</dbReference>
<dbReference type="GO" id="GO:0006955">
    <property type="term" value="P:immune response"/>
    <property type="evidence" value="ECO:0007669"/>
    <property type="project" value="InterPro"/>
</dbReference>
<dbReference type="PANTHER" id="PTHR19944">
    <property type="entry name" value="MHC CLASS II-RELATED"/>
    <property type="match status" value="1"/>
</dbReference>
<organism evidence="10 11">
    <name type="scientific">Labeo rohita</name>
    <name type="common">Indian major carp</name>
    <name type="synonym">Cyprinus rohita</name>
    <dbReference type="NCBI Taxonomy" id="84645"/>
    <lineage>
        <taxon>Eukaryota</taxon>
        <taxon>Metazoa</taxon>
        <taxon>Chordata</taxon>
        <taxon>Craniata</taxon>
        <taxon>Vertebrata</taxon>
        <taxon>Euteleostomi</taxon>
        <taxon>Actinopterygii</taxon>
        <taxon>Neopterygii</taxon>
        <taxon>Teleostei</taxon>
        <taxon>Ostariophysi</taxon>
        <taxon>Cypriniformes</taxon>
        <taxon>Cyprinidae</taxon>
        <taxon>Labeoninae</taxon>
        <taxon>Labeonini</taxon>
        <taxon>Labeo</taxon>
    </lineage>
</organism>
<dbReference type="SUPFAM" id="SSF48726">
    <property type="entry name" value="Immunoglobulin"/>
    <property type="match status" value="1"/>
</dbReference>
<dbReference type="AlphaFoldDB" id="A0A498L1B3"/>
<sequence>MVYLESHSFNKDVFVQYNSTVGKFVGFTEQGVKWAEEWNKDEADMQKMKAAVDTICKYNAQIKDVSIIDKSVKPRVMLSSVKQANGRHPAMLLCSAYNFYPEKIKVYWMRDGKVVTSDVFSTMELADGDWYYQIHSELEYTPKSGEKISCVVEHASFTQPMIYDWDPSMSESDWNKIAIGASGLVLGIIIAASGLIYYKKKLAERILFSGLLFLLIIANIVAGVVAFTRSGQMSDDLGKFYKEVYTEYLKTERYNETIALRFIHNTFDCCGIGEPVDQSVRDTCPEGTSKFDCCGIDEPVDQSVHDTCPEGTSKKHCVEEQRCHRTDM</sequence>
<keyword evidence="3 8" id="KW-0812">Transmembrane</keyword>
<evidence type="ECO:0000313" key="11">
    <source>
        <dbReference type="Proteomes" id="UP000290572"/>
    </source>
</evidence>
<dbReference type="GO" id="GO:0042613">
    <property type="term" value="C:MHC class II protein complex"/>
    <property type="evidence" value="ECO:0007669"/>
    <property type="project" value="InterPro"/>
</dbReference>
<evidence type="ECO:0000256" key="8">
    <source>
        <dbReference type="SAM" id="Phobius"/>
    </source>
</evidence>
<dbReference type="InterPro" id="IPR000353">
    <property type="entry name" value="MHC_II_b_N"/>
</dbReference>
<dbReference type="SMART" id="SM00407">
    <property type="entry name" value="IGc1"/>
    <property type="match status" value="1"/>
</dbReference>
<dbReference type="PANTHER" id="PTHR19944:SF99">
    <property type="entry name" value="HLA CLASS II HISTOCOMPATIBILITY ANTIGEN, DRB1 BETA CHAIN"/>
    <property type="match status" value="1"/>
</dbReference>
<dbReference type="InterPro" id="IPR011162">
    <property type="entry name" value="MHC_I/II-like_Ag-recog"/>
</dbReference>
<dbReference type="Pfam" id="PF07654">
    <property type="entry name" value="C1-set"/>
    <property type="match status" value="1"/>
</dbReference>
<protein>
    <submittedName>
        <fullName evidence="10">H-2 class II histocompatibility E-S beta chain-like protein</fullName>
    </submittedName>
</protein>
<gene>
    <name evidence="10" type="ORF">ROHU_035110</name>
</gene>
<dbReference type="Pfam" id="PF00335">
    <property type="entry name" value="Tetraspanin"/>
    <property type="match status" value="1"/>
</dbReference>
<evidence type="ECO:0000256" key="3">
    <source>
        <dbReference type="ARBA" id="ARBA00022692"/>
    </source>
</evidence>
<comment type="caution">
    <text evidence="10">The sequence shown here is derived from an EMBL/GenBank/DDBJ whole genome shotgun (WGS) entry which is preliminary data.</text>
</comment>
<dbReference type="GO" id="GO:0019882">
    <property type="term" value="P:antigen processing and presentation"/>
    <property type="evidence" value="ECO:0007669"/>
    <property type="project" value="InterPro"/>
</dbReference>
<keyword evidence="4 8" id="KW-1133">Transmembrane helix</keyword>
<dbReference type="InterPro" id="IPR007110">
    <property type="entry name" value="Ig-like_dom"/>
</dbReference>
<comment type="subcellular location">
    <subcellularLocation>
        <location evidence="1">Membrane</location>
        <topology evidence="1">Multi-pass membrane protein</topology>
    </subcellularLocation>
    <subcellularLocation>
        <location evidence="2">Membrane</location>
        <topology evidence="2">Single-pass type I membrane protein</topology>
    </subcellularLocation>
</comment>
<dbReference type="InterPro" id="IPR013783">
    <property type="entry name" value="Ig-like_fold"/>
</dbReference>